<feature type="domain" description="Glycoside hydrolase family 65 C-terminal" evidence="7">
    <location>
        <begin position="712"/>
        <end position="756"/>
    </location>
</feature>
<evidence type="ECO:0000313" key="9">
    <source>
        <dbReference type="EMBL" id="TDO84346.1"/>
    </source>
</evidence>
<evidence type="ECO:0000256" key="3">
    <source>
        <dbReference type="ARBA" id="ARBA00022679"/>
    </source>
</evidence>
<dbReference type="Gene3D" id="2.60.420.10">
    <property type="entry name" value="Maltose phosphorylase, domain 3"/>
    <property type="match status" value="1"/>
</dbReference>
<dbReference type="SUPFAM" id="SSF48208">
    <property type="entry name" value="Six-hairpin glycosidases"/>
    <property type="match status" value="1"/>
</dbReference>
<sequence length="771" mass="89576">MIEMIRDHFNKELRELMSDDEWLIVREDYNPDQNLAYESLFGLANGRMGNRAAFAEGGNKKTLPANYIHGVFDKSEAFMRELANTPNWLELKMYFLREPFGIEDNQELNDFISVLDIKKGILFRSYTLTTQSGRKTKIEKLKFLSRSNSYLGAVRTYITPLNYGGLFEFENRIDGTVTNFADFPRFRVKHLNTLEINDLEGKGAFLKSETRDLGLQIGTAAAVEVKNLKGEDRLKSKQFRAFGEIACEFFDLELAENETVVIDKLAAVCTERDQEDVYQACLKNIEEFKEKGLERELAEHLEVYKKMWSQADLILEGDKKMQQALRYNIFQLMSTPSPDDNQTNVGAKLLHGEEYGGHAFWDTELFVLPFFNWTFPEIAENLVEYRYNLLDKAKENARENGYQGAKYPWESADTGEEECPAWTIEPDGTCYRCYVADYEHHVTAAVTLGMANYVKITGDQKFMNKKGIHILLETARFWVSRFSYNQEHDYYEILKVTGPDEWHEPVDNNAYTNHLAKWNIDFALEKLKEYEDSDPEFYNQLCQELEIDRNLIEEWEKLSEKIYTVGEQGLIEQFEGYFDLECEVINQWDENKMPLMPESLKGKDKNEICILKQADVVMLMFLLPDKFDLETQRINFNYYEKRTLHRSSLSPSIHCMMGLRVGDSRRAYDYLERSAYVDLDNNQGNTREGIHAASAGGTWQSVVLGYCGMKIDQDGTLAFEPSLPDKWERVKYSINWKGEILDIEVTQQDLKVSSREKSVAEDMYYKVNSEK</sequence>
<dbReference type="AlphaFoldDB" id="A0A4R6LKL7"/>
<evidence type="ECO:0000313" key="10">
    <source>
        <dbReference type="Proteomes" id="UP000295064"/>
    </source>
</evidence>
<comment type="similarity">
    <text evidence="1">Belongs to the glycosyl hydrolase 65 family.</text>
</comment>
<feature type="binding site" evidence="5">
    <location>
        <begin position="612"/>
        <end position="613"/>
    </location>
    <ligand>
        <name>substrate</name>
    </ligand>
</feature>
<protein>
    <submittedName>
        <fullName evidence="9">Kojibiose phosphorylase</fullName>
    </submittedName>
</protein>
<dbReference type="InterPro" id="IPR011013">
    <property type="entry name" value="Gal_mutarotase_sf_dom"/>
</dbReference>
<dbReference type="PANTHER" id="PTHR11051">
    <property type="entry name" value="GLYCOSYL HYDROLASE-RELATED"/>
    <property type="match status" value="1"/>
</dbReference>
<dbReference type="GO" id="GO:0016757">
    <property type="term" value="F:glycosyltransferase activity"/>
    <property type="evidence" value="ECO:0007669"/>
    <property type="project" value="UniProtKB-KW"/>
</dbReference>
<dbReference type="InterPro" id="IPR005196">
    <property type="entry name" value="Glyco_hydro_65_N"/>
</dbReference>
<feature type="binding site" evidence="5">
    <location>
        <begin position="361"/>
        <end position="362"/>
    </location>
    <ligand>
        <name>substrate</name>
    </ligand>
</feature>
<dbReference type="Pfam" id="PF03632">
    <property type="entry name" value="Glyco_hydro_65m"/>
    <property type="match status" value="1"/>
</dbReference>
<dbReference type="Gene3D" id="2.70.98.40">
    <property type="entry name" value="Glycoside hydrolase, family 65, N-terminal domain"/>
    <property type="match status" value="1"/>
</dbReference>
<feature type="domain" description="Glycoside hydrolase family 65 N-terminal" evidence="8">
    <location>
        <begin position="27"/>
        <end position="272"/>
    </location>
</feature>
<dbReference type="GO" id="GO:0004553">
    <property type="term" value="F:hydrolase activity, hydrolyzing O-glycosyl compounds"/>
    <property type="evidence" value="ECO:0007669"/>
    <property type="project" value="TreeGrafter"/>
</dbReference>
<evidence type="ECO:0000259" key="6">
    <source>
        <dbReference type="Pfam" id="PF03632"/>
    </source>
</evidence>
<dbReference type="InterPro" id="IPR005194">
    <property type="entry name" value="Glyco_hydro_65_C"/>
</dbReference>
<dbReference type="InterPro" id="IPR037018">
    <property type="entry name" value="GH65_N"/>
</dbReference>
<dbReference type="GO" id="GO:0005975">
    <property type="term" value="P:carbohydrate metabolic process"/>
    <property type="evidence" value="ECO:0007669"/>
    <property type="project" value="InterPro"/>
</dbReference>
<evidence type="ECO:0000256" key="5">
    <source>
        <dbReference type="PIRSR" id="PIRSR036289-51"/>
    </source>
</evidence>
<evidence type="ECO:0000256" key="4">
    <source>
        <dbReference type="PIRSR" id="PIRSR036289-50"/>
    </source>
</evidence>
<organism evidence="9 10">
    <name type="scientific">Halanaerobium saccharolyticum</name>
    <dbReference type="NCBI Taxonomy" id="43595"/>
    <lineage>
        <taxon>Bacteria</taxon>
        <taxon>Bacillati</taxon>
        <taxon>Bacillota</taxon>
        <taxon>Clostridia</taxon>
        <taxon>Halanaerobiales</taxon>
        <taxon>Halanaerobiaceae</taxon>
        <taxon>Halanaerobium</taxon>
    </lineage>
</organism>
<keyword evidence="3" id="KW-0808">Transferase</keyword>
<dbReference type="Pfam" id="PF03636">
    <property type="entry name" value="Glyco_hydro_65N"/>
    <property type="match status" value="1"/>
</dbReference>
<dbReference type="PIRSF" id="PIRSF036289">
    <property type="entry name" value="Glycosyl_hydrolase_malt_phosph"/>
    <property type="match status" value="1"/>
</dbReference>
<name>A0A4R6LKL7_9FIRM</name>
<proteinExistence type="inferred from homology"/>
<dbReference type="InterPro" id="IPR012341">
    <property type="entry name" value="6hp_glycosidase-like_sf"/>
</dbReference>
<evidence type="ECO:0000256" key="2">
    <source>
        <dbReference type="ARBA" id="ARBA00022676"/>
    </source>
</evidence>
<dbReference type="Proteomes" id="UP000295064">
    <property type="component" value="Unassembled WGS sequence"/>
</dbReference>
<feature type="domain" description="Glycoside hydrolase family 65 central catalytic" evidence="6">
    <location>
        <begin position="326"/>
        <end position="700"/>
    </location>
</feature>
<gene>
    <name evidence="9" type="ORF">DFR79_12224</name>
</gene>
<comment type="caution">
    <text evidence="9">The sequence shown here is derived from an EMBL/GenBank/DDBJ whole genome shotgun (WGS) entry which is preliminary data.</text>
</comment>
<dbReference type="GO" id="GO:0030246">
    <property type="term" value="F:carbohydrate binding"/>
    <property type="evidence" value="ECO:0007669"/>
    <property type="project" value="InterPro"/>
</dbReference>
<evidence type="ECO:0000259" key="8">
    <source>
        <dbReference type="Pfam" id="PF03636"/>
    </source>
</evidence>
<evidence type="ECO:0000259" key="7">
    <source>
        <dbReference type="Pfam" id="PF03633"/>
    </source>
</evidence>
<dbReference type="InterPro" id="IPR017045">
    <property type="entry name" value="Malt_Pase/Glycosyl_Hdrlase"/>
</dbReference>
<dbReference type="SUPFAM" id="SSF74650">
    <property type="entry name" value="Galactose mutarotase-like"/>
    <property type="match status" value="1"/>
</dbReference>
<dbReference type="InterPro" id="IPR008928">
    <property type="entry name" value="6-hairpin_glycosidase_sf"/>
</dbReference>
<evidence type="ECO:0000256" key="1">
    <source>
        <dbReference type="ARBA" id="ARBA00006768"/>
    </source>
</evidence>
<reference evidence="9 10" key="1">
    <citation type="submission" date="2019-03" db="EMBL/GenBank/DDBJ databases">
        <title>Subsurface microbial communities from deep shales in Ohio and West Virginia, USA.</title>
        <authorList>
            <person name="Wrighton K."/>
        </authorList>
    </citation>
    <scope>NUCLEOTIDE SEQUENCE [LARGE SCALE GENOMIC DNA]</scope>
    <source>
        <strain evidence="9 10">MA284_T2</strain>
    </source>
</reference>
<dbReference type="InterPro" id="IPR005195">
    <property type="entry name" value="Glyco_hydro_65_M"/>
</dbReference>
<dbReference type="Gene3D" id="1.50.10.10">
    <property type="match status" value="1"/>
</dbReference>
<dbReference type="EMBL" id="SNWX01000022">
    <property type="protein sequence ID" value="TDO84346.1"/>
    <property type="molecule type" value="Genomic_DNA"/>
</dbReference>
<dbReference type="PANTHER" id="PTHR11051:SF8">
    <property type="entry name" value="PROTEIN-GLUCOSYLGALACTOSYLHYDROXYLYSINE GLUCOSIDASE"/>
    <property type="match status" value="1"/>
</dbReference>
<dbReference type="Pfam" id="PF03633">
    <property type="entry name" value="Glyco_hydro_65C"/>
    <property type="match status" value="1"/>
</dbReference>
<keyword evidence="2" id="KW-0328">Glycosyltransferase</keyword>
<accession>A0A4R6LKL7</accession>
<feature type="active site" description="Proton donor" evidence="4">
    <location>
        <position position="501"/>
    </location>
</feature>